<reference evidence="2" key="1">
    <citation type="submission" date="2022-12" db="EMBL/GenBank/DDBJ databases">
        <title>Draft genome assemblies for two species of Escallonia (Escalloniales).</title>
        <authorList>
            <person name="Chanderbali A."/>
            <person name="Dervinis C."/>
            <person name="Anghel I."/>
            <person name="Soltis D."/>
            <person name="Soltis P."/>
            <person name="Zapata F."/>
        </authorList>
    </citation>
    <scope>NUCLEOTIDE SEQUENCE</scope>
    <source>
        <strain evidence="2">UCBG92.1500</strain>
        <tissue evidence="2">Leaf</tissue>
    </source>
</reference>
<evidence type="ECO:0000313" key="2">
    <source>
        <dbReference type="EMBL" id="KAK2989083.1"/>
    </source>
</evidence>
<proteinExistence type="predicted"/>
<dbReference type="Proteomes" id="UP001187471">
    <property type="component" value="Unassembled WGS sequence"/>
</dbReference>
<sequence>MEEQFGRGHRRKQSLVRLQDLPPGKKAIGCKWVYKIKYNSDGTVERNKARLVIFGNHQIEGIDYTDTFDSVAKMVTVRPFLAVAAAKKWELHLINIHNAFLHGDLQEEVYMKLPPGFRVTVPGKRKYGLDIIYEVVLLGAKPASVPLKQNHRLALATGHLIDDPERYRRFGELRGWSKSKEILDLRNCTLGLGGSGSLSEGAELLGGLGYLCAEGVSDLGLGLLLILPTGSLKDEVSLG</sequence>
<comment type="caution">
    <text evidence="2">The sequence shown here is derived from an EMBL/GenBank/DDBJ whole genome shotgun (WGS) entry which is preliminary data.</text>
</comment>
<protein>
    <recommendedName>
        <fullName evidence="1">Reverse transcriptase Ty1/copia-type domain-containing protein</fullName>
    </recommendedName>
</protein>
<dbReference type="InterPro" id="IPR013103">
    <property type="entry name" value="RVT_2"/>
</dbReference>
<accession>A0AA88UPV6</accession>
<keyword evidence="3" id="KW-1185">Reference proteome</keyword>
<evidence type="ECO:0000259" key="1">
    <source>
        <dbReference type="Pfam" id="PF07727"/>
    </source>
</evidence>
<feature type="domain" description="Reverse transcriptase Ty1/copia-type" evidence="1">
    <location>
        <begin position="17"/>
        <end position="124"/>
    </location>
</feature>
<organism evidence="2 3">
    <name type="scientific">Escallonia rubra</name>
    <dbReference type="NCBI Taxonomy" id="112253"/>
    <lineage>
        <taxon>Eukaryota</taxon>
        <taxon>Viridiplantae</taxon>
        <taxon>Streptophyta</taxon>
        <taxon>Embryophyta</taxon>
        <taxon>Tracheophyta</taxon>
        <taxon>Spermatophyta</taxon>
        <taxon>Magnoliopsida</taxon>
        <taxon>eudicotyledons</taxon>
        <taxon>Gunneridae</taxon>
        <taxon>Pentapetalae</taxon>
        <taxon>asterids</taxon>
        <taxon>campanulids</taxon>
        <taxon>Escalloniales</taxon>
        <taxon>Escalloniaceae</taxon>
        <taxon>Escallonia</taxon>
    </lineage>
</organism>
<dbReference type="Pfam" id="PF07727">
    <property type="entry name" value="RVT_2"/>
    <property type="match status" value="1"/>
</dbReference>
<evidence type="ECO:0000313" key="3">
    <source>
        <dbReference type="Proteomes" id="UP001187471"/>
    </source>
</evidence>
<dbReference type="EMBL" id="JAVXUO010000787">
    <property type="protein sequence ID" value="KAK2989083.1"/>
    <property type="molecule type" value="Genomic_DNA"/>
</dbReference>
<name>A0AA88UPV6_9ASTE</name>
<gene>
    <name evidence="2" type="ORF">RJ640_018872</name>
</gene>
<dbReference type="AlphaFoldDB" id="A0AA88UPV6"/>